<feature type="chain" id="PRO_5002461244" description="Lipoprotein" evidence="1">
    <location>
        <begin position="19"/>
        <end position="206"/>
    </location>
</feature>
<name>A0A0F3GYB8_9BACT</name>
<feature type="signal peptide" evidence="1">
    <location>
        <begin position="1"/>
        <end position="18"/>
    </location>
</feature>
<gene>
    <name evidence="2" type="ORF">MBAV_000944</name>
</gene>
<organism evidence="2 3">
    <name type="scientific">Candidatus Magnetobacterium bavaricum</name>
    <dbReference type="NCBI Taxonomy" id="29290"/>
    <lineage>
        <taxon>Bacteria</taxon>
        <taxon>Pseudomonadati</taxon>
        <taxon>Nitrospirota</taxon>
        <taxon>Thermodesulfovibrionia</taxon>
        <taxon>Thermodesulfovibrionales</taxon>
        <taxon>Candidatus Magnetobacteriaceae</taxon>
        <taxon>Candidatus Magnetobacterium</taxon>
    </lineage>
</organism>
<comment type="caution">
    <text evidence="2">The sequence shown here is derived from an EMBL/GenBank/DDBJ whole genome shotgun (WGS) entry which is preliminary data.</text>
</comment>
<dbReference type="AlphaFoldDB" id="A0A0F3GYB8"/>
<keyword evidence="1" id="KW-0732">Signal</keyword>
<sequence>MPLIVSLTLLLLSSCAWIQKLKGTKTVDHKPHDITLNELLRRLDSVAKISGTVEISIKTSKQTLSGNASIVLDDSGFQINVYSLGFLAGEFSQKDGQLKSSPEMDDADKELFARVIREGLLWWKFDDLITSDLDDWLILKTPGRVVVLNKTTLAPAKQSLYIDDENIMSIVYKDTVWTDGIAYPSRIDANLGDNALSIKVEAIRFD</sequence>
<evidence type="ECO:0008006" key="4">
    <source>
        <dbReference type="Google" id="ProtNLM"/>
    </source>
</evidence>
<proteinExistence type="predicted"/>
<keyword evidence="3" id="KW-1185">Reference proteome</keyword>
<evidence type="ECO:0000256" key="1">
    <source>
        <dbReference type="SAM" id="SignalP"/>
    </source>
</evidence>
<dbReference type="Proteomes" id="UP000033423">
    <property type="component" value="Unassembled WGS sequence"/>
</dbReference>
<protein>
    <recommendedName>
        <fullName evidence="4">Lipoprotein</fullName>
    </recommendedName>
</protein>
<dbReference type="EMBL" id="LACI01000429">
    <property type="protein sequence ID" value="KJU86865.1"/>
    <property type="molecule type" value="Genomic_DNA"/>
</dbReference>
<evidence type="ECO:0000313" key="2">
    <source>
        <dbReference type="EMBL" id="KJU86865.1"/>
    </source>
</evidence>
<evidence type="ECO:0000313" key="3">
    <source>
        <dbReference type="Proteomes" id="UP000033423"/>
    </source>
</evidence>
<accession>A0A0F3GYB8</accession>
<reference evidence="2 3" key="1">
    <citation type="submission" date="2015-02" db="EMBL/GenBank/DDBJ databases">
        <title>Single-cell genomics of uncultivated deep-branching MTB reveals a conserved set of magnetosome genes.</title>
        <authorList>
            <person name="Kolinko S."/>
            <person name="Richter M."/>
            <person name="Glockner F.O."/>
            <person name="Brachmann A."/>
            <person name="Schuler D."/>
        </authorList>
    </citation>
    <scope>NUCLEOTIDE SEQUENCE [LARGE SCALE GENOMIC DNA]</scope>
    <source>
        <strain evidence="2">TM-1</strain>
    </source>
</reference>